<keyword evidence="6 7" id="KW-0472">Membrane</keyword>
<dbReference type="InterPro" id="IPR050171">
    <property type="entry name" value="MFS_Transporters"/>
</dbReference>
<dbReference type="Pfam" id="PF07690">
    <property type="entry name" value="MFS_1"/>
    <property type="match status" value="1"/>
</dbReference>
<evidence type="ECO:0000256" key="5">
    <source>
        <dbReference type="ARBA" id="ARBA00022989"/>
    </source>
</evidence>
<dbReference type="Gene3D" id="1.20.1250.20">
    <property type="entry name" value="MFS general substrate transporter like domains"/>
    <property type="match status" value="1"/>
</dbReference>
<keyword evidence="3" id="KW-1003">Cell membrane</keyword>
<feature type="transmembrane region" description="Helical" evidence="7">
    <location>
        <begin position="88"/>
        <end position="107"/>
    </location>
</feature>
<evidence type="ECO:0000256" key="1">
    <source>
        <dbReference type="ARBA" id="ARBA00004651"/>
    </source>
</evidence>
<evidence type="ECO:0000256" key="4">
    <source>
        <dbReference type="ARBA" id="ARBA00022692"/>
    </source>
</evidence>
<dbReference type="RefSeq" id="WP_191297080.1">
    <property type="nucleotide sequence ID" value="NZ_BNAR01000002.1"/>
</dbReference>
<dbReference type="EMBL" id="BNAR01000002">
    <property type="protein sequence ID" value="GHH33351.1"/>
    <property type="molecule type" value="Genomic_DNA"/>
</dbReference>
<feature type="transmembrane region" description="Helical" evidence="7">
    <location>
        <begin position="150"/>
        <end position="169"/>
    </location>
</feature>
<evidence type="ECO:0000256" key="3">
    <source>
        <dbReference type="ARBA" id="ARBA00022475"/>
    </source>
</evidence>
<feature type="transmembrane region" description="Helical" evidence="7">
    <location>
        <begin position="224"/>
        <end position="254"/>
    </location>
</feature>
<keyword evidence="10" id="KW-1185">Reference proteome</keyword>
<protein>
    <submittedName>
        <fullName evidence="9">MFS transporter</fullName>
    </submittedName>
</protein>
<feature type="transmembrane region" description="Helical" evidence="7">
    <location>
        <begin position="315"/>
        <end position="338"/>
    </location>
</feature>
<dbReference type="PROSITE" id="PS50850">
    <property type="entry name" value="MFS"/>
    <property type="match status" value="1"/>
</dbReference>
<reference evidence="10" key="1">
    <citation type="journal article" date="2019" name="Int. J. Syst. Evol. Microbiol.">
        <title>The Global Catalogue of Microorganisms (GCM) 10K type strain sequencing project: providing services to taxonomists for standard genome sequencing and annotation.</title>
        <authorList>
            <consortium name="The Broad Institute Genomics Platform"/>
            <consortium name="The Broad Institute Genome Sequencing Center for Infectious Disease"/>
            <person name="Wu L."/>
            <person name="Ma J."/>
        </authorList>
    </citation>
    <scope>NUCLEOTIDE SEQUENCE [LARGE SCALE GENOMIC DNA]</scope>
    <source>
        <strain evidence="10">CGMCC 4.7367</strain>
    </source>
</reference>
<dbReference type="InterPro" id="IPR020846">
    <property type="entry name" value="MFS_dom"/>
</dbReference>
<evidence type="ECO:0000313" key="9">
    <source>
        <dbReference type="EMBL" id="GHH33351.1"/>
    </source>
</evidence>
<name>A0ABQ3M738_9PSEU</name>
<evidence type="ECO:0000256" key="2">
    <source>
        <dbReference type="ARBA" id="ARBA00022448"/>
    </source>
</evidence>
<proteinExistence type="predicted"/>
<feature type="domain" description="Major facilitator superfamily (MFS) profile" evidence="8">
    <location>
        <begin position="1"/>
        <end position="405"/>
    </location>
</feature>
<dbReference type="Proteomes" id="UP000605568">
    <property type="component" value="Unassembled WGS sequence"/>
</dbReference>
<evidence type="ECO:0000256" key="7">
    <source>
        <dbReference type="SAM" id="Phobius"/>
    </source>
</evidence>
<feature type="transmembrane region" description="Helical" evidence="7">
    <location>
        <begin position="175"/>
        <end position="196"/>
    </location>
</feature>
<dbReference type="PANTHER" id="PTHR23517:SF13">
    <property type="entry name" value="MAJOR FACILITATOR SUPERFAMILY MFS_1"/>
    <property type="match status" value="1"/>
</dbReference>
<organism evidence="9 10">
    <name type="scientific">Lentzea cavernae</name>
    <dbReference type="NCBI Taxonomy" id="2020703"/>
    <lineage>
        <taxon>Bacteria</taxon>
        <taxon>Bacillati</taxon>
        <taxon>Actinomycetota</taxon>
        <taxon>Actinomycetes</taxon>
        <taxon>Pseudonocardiales</taxon>
        <taxon>Pseudonocardiaceae</taxon>
        <taxon>Lentzea</taxon>
    </lineage>
</organism>
<dbReference type="PANTHER" id="PTHR23517">
    <property type="entry name" value="RESISTANCE PROTEIN MDTM, PUTATIVE-RELATED-RELATED"/>
    <property type="match status" value="1"/>
</dbReference>
<evidence type="ECO:0000256" key="6">
    <source>
        <dbReference type="ARBA" id="ARBA00023136"/>
    </source>
</evidence>
<comment type="subcellular location">
    <subcellularLocation>
        <location evidence="1">Cell membrane</location>
        <topology evidence="1">Multi-pass membrane protein</topology>
    </subcellularLocation>
</comment>
<sequence length="405" mass="41266">MTALLERTDAAVRRPYVSRGVGFAGISAAMVAILVAAGAPTPLLPIYQHQWGFAPWVLTLAFGIYAFSLLVSILVVGSLSDYVGRRPLMIGALGVDLVAMLMFLYAPNVGWVIAARVVQGVATGAASAALSAAVVELAPERFKKLGAQMTSMAPLGGLAIGALFAGLLAEFATNAAFEVWFVLALVMAAGTVFAVFTPETATRKPGAVKSLNPRISLPVQVRRLYWTTVPGIVGGFSTMTLFMGLVPALLVAVFGVRSPIVGSLLAFVALGASTVASAFSSGIKAPTLRFAGMSAMVAGGVLFVGSIGATSLPLLWAAAVVGGTGIGASFAGTTRGLVPEVSPHERAGLFTAIFFVGYLAMGTSAIVAGVFIGIAGATATAVGFGLFNAIVALVGVIATVRLNRK</sequence>
<keyword evidence="5 7" id="KW-1133">Transmembrane helix</keyword>
<evidence type="ECO:0000259" key="8">
    <source>
        <dbReference type="PROSITE" id="PS50850"/>
    </source>
</evidence>
<keyword evidence="4 7" id="KW-0812">Transmembrane</keyword>
<dbReference type="InterPro" id="IPR036259">
    <property type="entry name" value="MFS_trans_sf"/>
</dbReference>
<feature type="transmembrane region" description="Helical" evidence="7">
    <location>
        <begin position="291"/>
        <end position="309"/>
    </location>
</feature>
<evidence type="ECO:0000313" key="10">
    <source>
        <dbReference type="Proteomes" id="UP000605568"/>
    </source>
</evidence>
<feature type="transmembrane region" description="Helical" evidence="7">
    <location>
        <begin position="21"/>
        <end position="41"/>
    </location>
</feature>
<feature type="transmembrane region" description="Helical" evidence="7">
    <location>
        <begin position="113"/>
        <end position="138"/>
    </location>
</feature>
<gene>
    <name evidence="9" type="ORF">GCM10017774_15650</name>
</gene>
<dbReference type="SUPFAM" id="SSF103473">
    <property type="entry name" value="MFS general substrate transporter"/>
    <property type="match status" value="1"/>
</dbReference>
<feature type="transmembrane region" description="Helical" evidence="7">
    <location>
        <begin position="53"/>
        <end position="76"/>
    </location>
</feature>
<feature type="transmembrane region" description="Helical" evidence="7">
    <location>
        <begin position="381"/>
        <end position="400"/>
    </location>
</feature>
<comment type="caution">
    <text evidence="9">The sequence shown here is derived from an EMBL/GenBank/DDBJ whole genome shotgun (WGS) entry which is preliminary data.</text>
</comment>
<feature type="transmembrane region" description="Helical" evidence="7">
    <location>
        <begin position="260"/>
        <end position="279"/>
    </location>
</feature>
<keyword evidence="2" id="KW-0813">Transport</keyword>
<dbReference type="InterPro" id="IPR011701">
    <property type="entry name" value="MFS"/>
</dbReference>
<accession>A0ABQ3M738</accession>
<feature type="transmembrane region" description="Helical" evidence="7">
    <location>
        <begin position="350"/>
        <end position="375"/>
    </location>
</feature>